<dbReference type="STRING" id="1086011.HJ01_01515"/>
<name>H7FQZ2_FLAFP</name>
<organism evidence="1 2">
    <name type="scientific">Flavobacterium frigoris (strain PS1)</name>
    <dbReference type="NCBI Taxonomy" id="1086011"/>
    <lineage>
        <taxon>Bacteria</taxon>
        <taxon>Pseudomonadati</taxon>
        <taxon>Bacteroidota</taxon>
        <taxon>Flavobacteriia</taxon>
        <taxon>Flavobacteriales</taxon>
        <taxon>Flavobacteriaceae</taxon>
        <taxon>Flavobacterium</taxon>
    </lineage>
</organism>
<evidence type="ECO:0000313" key="2">
    <source>
        <dbReference type="Proteomes" id="UP000005566"/>
    </source>
</evidence>
<dbReference type="Proteomes" id="UP000005566">
    <property type="component" value="Unassembled WGS sequence"/>
</dbReference>
<gene>
    <name evidence="1" type="ORF">HJ01_01515</name>
</gene>
<dbReference type="PROSITE" id="PS51257">
    <property type="entry name" value="PROKAR_LIPOPROTEIN"/>
    <property type="match status" value="1"/>
</dbReference>
<accession>H7FQZ2</accession>
<evidence type="ECO:0000313" key="1">
    <source>
        <dbReference type="EMBL" id="EIA09129.1"/>
    </source>
</evidence>
<sequence length="42" mass="4600">MKTIKKSLKIFGALIVLFLFSGCKADSLPCRSVPQGDFVLVK</sequence>
<comment type="caution">
    <text evidence="1">The sequence shown here is derived from an EMBL/GenBank/DDBJ whole genome shotgun (WGS) entry which is preliminary data.</text>
</comment>
<protein>
    <recommendedName>
        <fullName evidence="3">Lipoprotein</fullName>
    </recommendedName>
</protein>
<dbReference type="PATRIC" id="fig|1086011.3.peg.1483"/>
<reference evidence="1 2" key="1">
    <citation type="journal article" date="2014" name="Acta Crystallogr. D">
        <title>Structure-based characterization and antifreeze properties of a hyperactive ice-binding protein from the Antarctic bacterium Flavobacterium frigoris PS1.</title>
        <authorList>
            <person name="Do H."/>
            <person name="Kim S.J."/>
            <person name="Kim H.J."/>
            <person name="Lee J.H."/>
        </authorList>
    </citation>
    <scope>NUCLEOTIDE SEQUENCE [LARGE SCALE GENOMIC DNA]</scope>
    <source>
        <strain evidence="1 2">PS1</strain>
    </source>
</reference>
<dbReference type="AlphaFoldDB" id="H7FQZ2"/>
<proteinExistence type="predicted"/>
<evidence type="ECO:0008006" key="3">
    <source>
        <dbReference type="Google" id="ProtNLM"/>
    </source>
</evidence>
<dbReference type="EMBL" id="AHKF01000016">
    <property type="protein sequence ID" value="EIA09129.1"/>
    <property type="molecule type" value="Genomic_DNA"/>
</dbReference>
<keyword evidence="2" id="KW-1185">Reference proteome</keyword>